<dbReference type="PANTHER" id="PTHR10903">
    <property type="entry name" value="GTPASE, IMAP FAMILY MEMBER-RELATED"/>
    <property type="match status" value="1"/>
</dbReference>
<evidence type="ECO:0000313" key="7">
    <source>
        <dbReference type="Proteomes" id="UP000694395"/>
    </source>
</evidence>
<dbReference type="PROSITE" id="PS51720">
    <property type="entry name" value="G_AIG1"/>
    <property type="match status" value="1"/>
</dbReference>
<dbReference type="Gene3D" id="3.40.50.300">
    <property type="entry name" value="P-loop containing nucleotide triphosphate hydrolases"/>
    <property type="match status" value="2"/>
</dbReference>
<keyword evidence="7" id="KW-1185">Reference proteome</keyword>
<accession>A0A8K9XBF1</accession>
<dbReference type="InterPro" id="IPR045058">
    <property type="entry name" value="GIMA/IAN/Toc"/>
</dbReference>
<dbReference type="FunFam" id="3.40.50.300:FF:000366">
    <property type="entry name" value="GTPase, IMAP family member 2"/>
    <property type="match status" value="1"/>
</dbReference>
<proteinExistence type="inferred from homology"/>
<feature type="domain" description="AIG1-type G" evidence="5">
    <location>
        <begin position="365"/>
        <end position="564"/>
    </location>
</feature>
<comment type="similarity">
    <text evidence="1">Belongs to the TRAFAC class TrmE-Era-EngA-EngB-Septin-like GTPase superfamily. AIG1/Toc34/Toc159-like paraseptin GTPase family. IAN subfamily.</text>
</comment>
<evidence type="ECO:0000259" key="5">
    <source>
        <dbReference type="PROSITE" id="PS51720"/>
    </source>
</evidence>
<reference evidence="6" key="2">
    <citation type="submission" date="2025-08" db="UniProtKB">
        <authorList>
            <consortium name="Ensembl"/>
        </authorList>
    </citation>
    <scope>IDENTIFICATION</scope>
</reference>
<keyword evidence="3" id="KW-0342">GTP-binding</keyword>
<sequence length="570" mass="65620">MGCETFLLDLQRRVENLPISFFFSGFVIQWRLLQNEKRKMTGSGEKLTIVLFGKKGAPKCSIGNLILEERDGFDDDTELCERRENQLYAAINTPDMFGEGNNSDQQIIDCMALSYPGLHISLLVIQDRHDTPEEVKQQVVHLQDTFGENITANMIVMLPCRDEIFALKHYINQNIKYPLEVLNNYNDLHKKLRMDRKFFKYTYENYSESVVLKRKETLSEKRKAQKMSIDYDGHLGKEFRGTRFRDQSKPQDERSIDYDGHLGKEFRGTRFGDQSKPQDERSIDYDGHLGKEFRGTRFGDQSKPQDERSIDYDGHLGKEFRGTRFGDQSKPQDERFSDPGRYHDGPASRSGNSKTGKRNYESDPSNILNIVLLGQTGTGKSRSGNTILKKNIFPSSASSVPVTKECHVENMKMGGTEVRVIDTPDFFDDCLKQPSKHIADCLTWCQTGLSVYLLVIQIGRFTDGERGILKQLKGIFSDMERFKERTCVLFTNGEDLKHMSLDTFINQADTHLKEIVSCCGSRHVFKNTKTDYQQVIELMEKIYKLLGNDQMSRDFEDWKTKHTDDKCTVS</sequence>
<dbReference type="Ensembl" id="ENSOMYT00000161880.1">
    <property type="protein sequence ID" value="ENSOMYP00000130246.1"/>
    <property type="gene ID" value="ENSOMYG00000072886.1"/>
</dbReference>
<feature type="region of interest" description="Disordered" evidence="4">
    <location>
        <begin position="240"/>
        <end position="362"/>
    </location>
</feature>
<organism evidence="6 7">
    <name type="scientific">Oncorhynchus mykiss</name>
    <name type="common">Rainbow trout</name>
    <name type="synonym">Salmo gairdneri</name>
    <dbReference type="NCBI Taxonomy" id="8022"/>
    <lineage>
        <taxon>Eukaryota</taxon>
        <taxon>Metazoa</taxon>
        <taxon>Chordata</taxon>
        <taxon>Craniata</taxon>
        <taxon>Vertebrata</taxon>
        <taxon>Euteleostomi</taxon>
        <taxon>Actinopterygii</taxon>
        <taxon>Neopterygii</taxon>
        <taxon>Teleostei</taxon>
        <taxon>Protacanthopterygii</taxon>
        <taxon>Salmoniformes</taxon>
        <taxon>Salmonidae</taxon>
        <taxon>Salmoninae</taxon>
        <taxon>Oncorhynchus</taxon>
    </lineage>
</organism>
<feature type="compositionally biased region" description="Basic and acidic residues" evidence="4">
    <location>
        <begin position="240"/>
        <end position="270"/>
    </location>
</feature>
<dbReference type="PANTHER" id="PTHR10903:SF188">
    <property type="entry name" value="GTPASE IMAP FAMILY MEMBER 2-LIKE-RELATED"/>
    <property type="match status" value="1"/>
</dbReference>
<dbReference type="InterPro" id="IPR006703">
    <property type="entry name" value="G_AIG1"/>
</dbReference>
<protein>
    <recommendedName>
        <fullName evidence="5">AIG1-type G domain-containing protein</fullName>
    </recommendedName>
</protein>
<dbReference type="Pfam" id="PF04548">
    <property type="entry name" value="AIG1"/>
    <property type="match status" value="2"/>
</dbReference>
<dbReference type="SUPFAM" id="SSF52540">
    <property type="entry name" value="P-loop containing nucleoside triphosphate hydrolases"/>
    <property type="match status" value="1"/>
</dbReference>
<evidence type="ECO:0000256" key="1">
    <source>
        <dbReference type="ARBA" id="ARBA00008535"/>
    </source>
</evidence>
<evidence type="ECO:0000313" key="6">
    <source>
        <dbReference type="Ensembl" id="ENSOMYP00000130246.1"/>
    </source>
</evidence>
<dbReference type="GO" id="GO:0005525">
    <property type="term" value="F:GTP binding"/>
    <property type="evidence" value="ECO:0007669"/>
    <property type="project" value="UniProtKB-KW"/>
</dbReference>
<evidence type="ECO:0000256" key="3">
    <source>
        <dbReference type="ARBA" id="ARBA00023134"/>
    </source>
</evidence>
<dbReference type="Proteomes" id="UP000694395">
    <property type="component" value="Chromosome 21"/>
</dbReference>
<evidence type="ECO:0000256" key="4">
    <source>
        <dbReference type="SAM" id="MobiDB-lite"/>
    </source>
</evidence>
<reference evidence="6" key="1">
    <citation type="submission" date="2020-07" db="EMBL/GenBank/DDBJ databases">
        <title>A long reads based de novo assembly of the rainbow trout Arlee double haploid line genome.</title>
        <authorList>
            <person name="Gao G."/>
            <person name="Palti Y."/>
        </authorList>
    </citation>
    <scope>NUCLEOTIDE SEQUENCE [LARGE SCALE GENOMIC DNA]</scope>
</reference>
<feature type="compositionally biased region" description="Basic and acidic residues" evidence="4">
    <location>
        <begin position="276"/>
        <end position="297"/>
    </location>
</feature>
<keyword evidence="2" id="KW-0547">Nucleotide-binding</keyword>
<dbReference type="AlphaFoldDB" id="A0A8K9XBF1"/>
<reference evidence="6" key="3">
    <citation type="submission" date="2025-09" db="UniProtKB">
        <authorList>
            <consortium name="Ensembl"/>
        </authorList>
    </citation>
    <scope>IDENTIFICATION</scope>
</reference>
<evidence type="ECO:0000256" key="2">
    <source>
        <dbReference type="ARBA" id="ARBA00022741"/>
    </source>
</evidence>
<dbReference type="InterPro" id="IPR027417">
    <property type="entry name" value="P-loop_NTPase"/>
</dbReference>
<dbReference type="GeneTree" id="ENSGT01140000282522"/>
<feature type="compositionally biased region" description="Basic and acidic residues" evidence="4">
    <location>
        <begin position="303"/>
        <end position="324"/>
    </location>
</feature>
<name>A0A8K9XBF1_ONCMY</name>
<feature type="compositionally biased region" description="Basic and acidic residues" evidence="4">
    <location>
        <begin position="330"/>
        <end position="346"/>
    </location>
</feature>